<dbReference type="InterPro" id="IPR036291">
    <property type="entry name" value="NAD(P)-bd_dom_sf"/>
</dbReference>
<name>A0A6I2UVB3_9FIRM</name>
<dbReference type="InterPro" id="IPR007698">
    <property type="entry name" value="AlaDH/PNT_NAD(H)-bd"/>
</dbReference>
<dbReference type="Gene3D" id="3.40.50.12150">
    <property type="match status" value="1"/>
</dbReference>
<dbReference type="Pfam" id="PF01262">
    <property type="entry name" value="AlaDh_PNT_C"/>
    <property type="match status" value="1"/>
</dbReference>
<gene>
    <name evidence="3" type="primary">pylD</name>
    <name evidence="3" type="ORF">FYJ78_08180</name>
</gene>
<evidence type="ECO:0000259" key="2">
    <source>
        <dbReference type="Pfam" id="PF21455"/>
    </source>
</evidence>
<feature type="domain" description="Alanine dehydrogenase/pyridine nucleotide transhydrogenase NAD(H)-binding" evidence="1">
    <location>
        <begin position="146"/>
        <end position="189"/>
    </location>
</feature>
<dbReference type="Proteomes" id="UP000430222">
    <property type="component" value="Unassembled WGS sequence"/>
</dbReference>
<feature type="domain" description="Pyrrolysine biosynthesis protein PylD N-terminal" evidence="2">
    <location>
        <begin position="9"/>
        <end position="112"/>
    </location>
</feature>
<dbReference type="InterPro" id="IPR023914">
    <property type="entry name" value="Pyrrolys_PylD"/>
</dbReference>
<dbReference type="NCBIfam" id="TIGR03911">
    <property type="entry name" value="pyrrolys_PylD"/>
    <property type="match status" value="1"/>
</dbReference>
<comment type="caution">
    <text evidence="3">The sequence shown here is derived from an EMBL/GenBank/DDBJ whole genome shotgun (WGS) entry which is preliminary data.</text>
</comment>
<evidence type="ECO:0000313" key="3">
    <source>
        <dbReference type="EMBL" id="MSV25157.1"/>
    </source>
</evidence>
<reference evidence="3 4" key="1">
    <citation type="submission" date="2019-08" db="EMBL/GenBank/DDBJ databases">
        <title>In-depth cultivation of the pig gut microbiome towards novel bacterial diversity and tailored functional studies.</title>
        <authorList>
            <person name="Wylensek D."/>
            <person name="Hitch T.C.A."/>
            <person name="Clavel T."/>
        </authorList>
    </citation>
    <scope>NUCLEOTIDE SEQUENCE [LARGE SCALE GENOMIC DNA]</scope>
    <source>
        <strain evidence="4">WCA-380-WT-3B3</strain>
    </source>
</reference>
<dbReference type="Pfam" id="PF21455">
    <property type="entry name" value="PylD_N"/>
    <property type="match status" value="1"/>
</dbReference>
<dbReference type="InterPro" id="IPR048757">
    <property type="entry name" value="PylD_N"/>
</dbReference>
<evidence type="ECO:0000313" key="4">
    <source>
        <dbReference type="Proteomes" id="UP000430222"/>
    </source>
</evidence>
<dbReference type="RefSeq" id="WP_154620937.1">
    <property type="nucleotide sequence ID" value="NZ_VUNL01000008.1"/>
</dbReference>
<proteinExistence type="predicted"/>
<dbReference type="Gene3D" id="3.40.50.720">
    <property type="entry name" value="NAD(P)-binding Rossmann-like Domain"/>
    <property type="match status" value="1"/>
</dbReference>
<protein>
    <submittedName>
        <fullName evidence="3">3-methylornithyl-N6-L-lysine dehydrogenase PylD</fullName>
    </submittedName>
</protein>
<accession>A0A6I2UVB3</accession>
<evidence type="ECO:0000259" key="1">
    <source>
        <dbReference type="Pfam" id="PF01262"/>
    </source>
</evidence>
<organism evidence="3 4">
    <name type="scientific">Selenomonas montiformis</name>
    <dbReference type="NCBI Taxonomy" id="2652285"/>
    <lineage>
        <taxon>Bacteria</taxon>
        <taxon>Bacillati</taxon>
        <taxon>Bacillota</taxon>
        <taxon>Negativicutes</taxon>
        <taxon>Selenomonadales</taxon>
        <taxon>Selenomonadaceae</taxon>
        <taxon>Selenomonas</taxon>
    </lineage>
</organism>
<sequence length="283" mass="29797">MTRLTENDIQHIRRRMALHDEELTSQTGYGLAGLAMLAAGGDSRFLKRLHTARVGIIPLTTGQGIIGGFSDSVEAILSYIGMDCFVTDQPDAAGMAEAVERGAGQIFIADDLTCTMIDLHAHCSVENSACTGRAFAAALAARAGDLHHRSVTVLGAGVVGRDGAEFLRGRGADIVIYDCDPARTEAFRGRSHFYLAGSLDEALAASNLYLEATTAPDLIGLDQVDAETIIAAPGIPCGVSPAVMARHAQQVIHDPLELGVAAMACTLQAEAALHLFDENQKIG</sequence>
<dbReference type="SUPFAM" id="SSF51735">
    <property type="entry name" value="NAD(P)-binding Rossmann-fold domains"/>
    <property type="match status" value="1"/>
</dbReference>
<dbReference type="EMBL" id="VUNL01000008">
    <property type="protein sequence ID" value="MSV25157.1"/>
    <property type="molecule type" value="Genomic_DNA"/>
</dbReference>
<dbReference type="AlphaFoldDB" id="A0A6I2UVB3"/>
<keyword evidence="4" id="KW-1185">Reference proteome</keyword>